<dbReference type="VEuPathDB" id="FungiDB:PV07_06157"/>
<dbReference type="SUPFAM" id="SSF54373">
    <property type="entry name" value="FAD-linked reductases, C-terminal domain"/>
    <property type="match status" value="1"/>
</dbReference>
<evidence type="ECO:0000256" key="2">
    <source>
        <dbReference type="ARBA" id="ARBA00005995"/>
    </source>
</evidence>
<gene>
    <name evidence="8" type="ORF">PV07_06157</name>
</gene>
<dbReference type="InterPro" id="IPR001613">
    <property type="entry name" value="Flavin_amine_oxidase"/>
</dbReference>
<evidence type="ECO:0000313" key="9">
    <source>
        <dbReference type="Proteomes" id="UP000054466"/>
    </source>
</evidence>
<dbReference type="GO" id="GO:0097621">
    <property type="term" value="F:monoamine oxidase activity"/>
    <property type="evidence" value="ECO:0007669"/>
    <property type="project" value="UniProtKB-EC"/>
</dbReference>
<proteinExistence type="inferred from homology"/>
<dbReference type="SUPFAM" id="SSF55298">
    <property type="entry name" value="YjgF-like"/>
    <property type="match status" value="1"/>
</dbReference>
<dbReference type="PANTHER" id="PTHR43563">
    <property type="entry name" value="AMINE OXIDASE"/>
    <property type="match status" value="1"/>
</dbReference>
<evidence type="ECO:0000259" key="7">
    <source>
        <dbReference type="Pfam" id="PF01593"/>
    </source>
</evidence>
<dbReference type="PANTHER" id="PTHR43563:SF14">
    <property type="entry name" value="AMINE OXIDASE"/>
    <property type="match status" value="1"/>
</dbReference>
<dbReference type="GeneID" id="27345351"/>
<dbReference type="PRINTS" id="PR00757">
    <property type="entry name" value="AMINEOXDASEF"/>
</dbReference>
<dbReference type="Proteomes" id="UP000054466">
    <property type="component" value="Unassembled WGS sequence"/>
</dbReference>
<dbReference type="Pfam" id="PF01042">
    <property type="entry name" value="Ribonuc_L-PSP"/>
    <property type="match status" value="1"/>
</dbReference>
<feature type="binding site" evidence="5">
    <location>
        <begin position="175"/>
        <end position="176"/>
    </location>
    <ligand>
        <name>FAD</name>
        <dbReference type="ChEBI" id="CHEBI:57692"/>
    </ligand>
</feature>
<comment type="cofactor">
    <cofactor evidence="1 6">
        <name>FAD</name>
        <dbReference type="ChEBI" id="CHEBI:57692"/>
    </cofactor>
</comment>
<keyword evidence="6" id="KW-0274">FAD</keyword>
<evidence type="ECO:0000313" key="8">
    <source>
        <dbReference type="EMBL" id="KIW30413.1"/>
    </source>
</evidence>
<evidence type="ECO:0000256" key="5">
    <source>
        <dbReference type="PIRSR" id="PIRSR601613-1"/>
    </source>
</evidence>
<dbReference type="EC" id="1.4.3.-" evidence="6"/>
<reference evidence="8 9" key="1">
    <citation type="submission" date="2015-01" db="EMBL/GenBank/DDBJ databases">
        <title>The Genome Sequence of Cladophialophora immunda CBS83496.</title>
        <authorList>
            <consortium name="The Broad Institute Genomics Platform"/>
            <person name="Cuomo C."/>
            <person name="de Hoog S."/>
            <person name="Gorbushina A."/>
            <person name="Stielow B."/>
            <person name="Teixiera M."/>
            <person name="Abouelleil A."/>
            <person name="Chapman S.B."/>
            <person name="Priest M."/>
            <person name="Young S.K."/>
            <person name="Wortman J."/>
            <person name="Nusbaum C."/>
            <person name="Birren B."/>
        </authorList>
    </citation>
    <scope>NUCLEOTIDE SEQUENCE [LARGE SCALE GENOMIC DNA]</scope>
    <source>
        <strain evidence="8 9">CBS 83496</strain>
    </source>
</reference>
<comment type="similarity">
    <text evidence="2 6">Belongs to the flavin monoamine oxidase family.</text>
</comment>
<dbReference type="RefSeq" id="XP_016250629.1">
    <property type="nucleotide sequence ID" value="XM_016393110.1"/>
</dbReference>
<evidence type="ECO:0000256" key="1">
    <source>
        <dbReference type="ARBA" id="ARBA00001974"/>
    </source>
</evidence>
<dbReference type="InterPro" id="IPR002937">
    <property type="entry name" value="Amino_oxidase"/>
</dbReference>
<evidence type="ECO:0000256" key="6">
    <source>
        <dbReference type="RuleBase" id="RU362067"/>
    </source>
</evidence>
<feature type="domain" description="Amine oxidase" evidence="7">
    <location>
        <begin position="155"/>
        <end position="529"/>
    </location>
</feature>
<dbReference type="InterPro" id="IPR036188">
    <property type="entry name" value="FAD/NAD-bd_sf"/>
</dbReference>
<dbReference type="Gene3D" id="3.30.1330.40">
    <property type="entry name" value="RutC-like"/>
    <property type="match status" value="1"/>
</dbReference>
<dbReference type="OrthoDB" id="5046242at2759"/>
<accession>A0A0D2CH04</accession>
<dbReference type="InterPro" id="IPR035959">
    <property type="entry name" value="RutC-like_sf"/>
</dbReference>
<dbReference type="SUPFAM" id="SSF51905">
    <property type="entry name" value="FAD/NAD(P)-binding domain"/>
    <property type="match status" value="1"/>
</dbReference>
<keyword evidence="3 6" id="KW-0560">Oxidoreductase</keyword>
<dbReference type="STRING" id="569365.A0A0D2CH04"/>
<comment type="catalytic activity">
    <reaction evidence="4">
        <text>a secondary aliphatic amine + O2 + H2O = a primary amine + an aldehyde + H2O2</text>
        <dbReference type="Rhea" id="RHEA:26414"/>
        <dbReference type="ChEBI" id="CHEBI:15377"/>
        <dbReference type="ChEBI" id="CHEBI:15379"/>
        <dbReference type="ChEBI" id="CHEBI:16240"/>
        <dbReference type="ChEBI" id="CHEBI:17478"/>
        <dbReference type="ChEBI" id="CHEBI:58855"/>
        <dbReference type="ChEBI" id="CHEBI:65296"/>
        <dbReference type="EC" id="1.4.3.4"/>
    </reaction>
</comment>
<sequence length="571" mass="61592">MAAAISPPPSYINPPDLHPPLGYSHVSTVGVATKSGTVAGQVGQDSSGQTSPAYDTQVAQAFANQRSCLAAAGTSPTNVTKLTYYVVDYDPSKLSAVGDGLQATFALDRFPPCTLVPVPALASPEFLFEIDATAVAPDESTAGTVSDVVVIGAGLSGLEAARKIQAAGLSCLVLEAMDRVGGKTLSVPSVPGRATIDDVRAAWINDTSQSEMYKLFQRYRLERDFQRTSGNTLHQDRDRTVAAAPYGNSPLSEEGAGAVAKLLPAWSRLIEEHNLEHPAMSPQAERLDGMSFARYREDESKLPAVVEVANQITRALLSVEADEISALFLTDYIKSATGFTNIVSDKKDGGQYIRCKTGMQSICHYMAKELKPGSLQLHTPVATIQQTERGCVVRSSIGAVFRSKKVIVSVPTTLYPTMTFSPPLPAKKQALAENSILGYYSKMVLVWDKPWWRDQGFSGILQSRAGPASFTRDTSIEAAQQWSISCFIVGNPGRRWSQLSQMMRKKSIWDQFRAAFEHAGARVPEPINFIGLSSKTSLVWKRYMEGAIRSGQRGADEVVASLLSTSVAAEG</sequence>
<dbReference type="EMBL" id="KN847042">
    <property type="protein sequence ID" value="KIW30413.1"/>
    <property type="molecule type" value="Genomic_DNA"/>
</dbReference>
<evidence type="ECO:0000256" key="4">
    <source>
        <dbReference type="ARBA" id="ARBA00048448"/>
    </source>
</evidence>
<dbReference type="Gene3D" id="3.50.50.60">
    <property type="entry name" value="FAD/NAD(P)-binding domain"/>
    <property type="match status" value="1"/>
</dbReference>
<dbReference type="HOGENOM" id="CLU_004498_0_3_1"/>
<dbReference type="Pfam" id="PF01593">
    <property type="entry name" value="Amino_oxidase"/>
    <property type="match status" value="1"/>
</dbReference>
<feature type="binding site" evidence="5">
    <location>
        <position position="156"/>
    </location>
    <ligand>
        <name>FAD</name>
        <dbReference type="ChEBI" id="CHEBI:57692"/>
    </ligand>
</feature>
<dbReference type="InterPro" id="IPR050703">
    <property type="entry name" value="Flavin_MAO"/>
</dbReference>
<dbReference type="AlphaFoldDB" id="A0A0D2CH04"/>
<feature type="binding site" evidence="5">
    <location>
        <position position="381"/>
    </location>
    <ligand>
        <name>FAD</name>
        <dbReference type="ChEBI" id="CHEBI:57692"/>
    </ligand>
</feature>
<protein>
    <recommendedName>
        <fullName evidence="6">Amine oxidase</fullName>
        <ecNumber evidence="6">1.4.3.-</ecNumber>
    </recommendedName>
</protein>
<dbReference type="InterPro" id="IPR006175">
    <property type="entry name" value="YjgF/YER057c/UK114"/>
</dbReference>
<keyword evidence="6" id="KW-0285">Flavoprotein</keyword>
<feature type="binding site" evidence="5">
    <location>
        <position position="487"/>
    </location>
    <ligand>
        <name>substrate</name>
    </ligand>
</feature>
<organism evidence="8 9">
    <name type="scientific">Cladophialophora immunda</name>
    <dbReference type="NCBI Taxonomy" id="569365"/>
    <lineage>
        <taxon>Eukaryota</taxon>
        <taxon>Fungi</taxon>
        <taxon>Dikarya</taxon>
        <taxon>Ascomycota</taxon>
        <taxon>Pezizomycotina</taxon>
        <taxon>Eurotiomycetes</taxon>
        <taxon>Chaetothyriomycetidae</taxon>
        <taxon>Chaetothyriales</taxon>
        <taxon>Herpotrichiellaceae</taxon>
        <taxon>Cladophialophora</taxon>
    </lineage>
</organism>
<name>A0A0D2CH04_9EURO</name>
<evidence type="ECO:0000256" key="3">
    <source>
        <dbReference type="ARBA" id="ARBA00023002"/>
    </source>
</evidence>
<keyword evidence="9" id="KW-1185">Reference proteome</keyword>